<dbReference type="EMBL" id="KI913955">
    <property type="protein sequence ID" value="ETW06568.1"/>
    <property type="molecule type" value="Genomic_DNA"/>
</dbReference>
<dbReference type="SMART" id="SM00320">
    <property type="entry name" value="WD40"/>
    <property type="match status" value="1"/>
</dbReference>
<proteinExistence type="predicted"/>
<dbReference type="OrthoDB" id="25131at2759"/>
<evidence type="ECO:0000256" key="2">
    <source>
        <dbReference type="ARBA" id="ARBA00022737"/>
    </source>
</evidence>
<dbReference type="InterPro" id="IPR001680">
    <property type="entry name" value="WD40_rpt"/>
</dbReference>
<dbReference type="InterPro" id="IPR015943">
    <property type="entry name" value="WD40/YVTN_repeat-like_dom_sf"/>
</dbReference>
<dbReference type="VEuPathDB" id="FungiDB:H310_02785"/>
<name>A0A024ULS6_9STRA</name>
<dbReference type="AlphaFoldDB" id="A0A024ULS6"/>
<dbReference type="SUPFAM" id="SSF50978">
    <property type="entry name" value="WD40 repeat-like"/>
    <property type="match status" value="1"/>
</dbReference>
<dbReference type="PROSITE" id="PS50294">
    <property type="entry name" value="WD_REPEATS_REGION"/>
    <property type="match status" value="1"/>
</dbReference>
<protein>
    <submittedName>
        <fullName evidence="4">Uncharacterized protein</fullName>
    </submittedName>
</protein>
<reference evidence="4" key="1">
    <citation type="submission" date="2013-12" db="EMBL/GenBank/DDBJ databases">
        <title>The Genome Sequence of Aphanomyces invadans NJM9701.</title>
        <authorList>
            <consortium name="The Broad Institute Genomics Platform"/>
            <person name="Russ C."/>
            <person name="Tyler B."/>
            <person name="van West P."/>
            <person name="Dieguez-Uribeondo J."/>
            <person name="Young S.K."/>
            <person name="Zeng Q."/>
            <person name="Gargeya S."/>
            <person name="Fitzgerald M."/>
            <person name="Abouelleil A."/>
            <person name="Alvarado L."/>
            <person name="Chapman S.B."/>
            <person name="Gainer-Dewar J."/>
            <person name="Goldberg J."/>
            <person name="Griggs A."/>
            <person name="Gujja S."/>
            <person name="Hansen M."/>
            <person name="Howarth C."/>
            <person name="Imamovic A."/>
            <person name="Ireland A."/>
            <person name="Larimer J."/>
            <person name="McCowan C."/>
            <person name="Murphy C."/>
            <person name="Pearson M."/>
            <person name="Poon T.W."/>
            <person name="Priest M."/>
            <person name="Roberts A."/>
            <person name="Saif S."/>
            <person name="Shea T."/>
            <person name="Sykes S."/>
            <person name="Wortman J."/>
            <person name="Nusbaum C."/>
            <person name="Birren B."/>
        </authorList>
    </citation>
    <scope>NUCLEOTIDE SEQUENCE [LARGE SCALE GENOMIC DNA]</scope>
    <source>
        <strain evidence="4">NJM9701</strain>
    </source>
</reference>
<dbReference type="InterPro" id="IPR036322">
    <property type="entry name" value="WD40_repeat_dom_sf"/>
</dbReference>
<dbReference type="PROSITE" id="PS50082">
    <property type="entry name" value="WD_REPEATS_2"/>
    <property type="match status" value="1"/>
</dbReference>
<accession>A0A024ULS6</accession>
<gene>
    <name evidence="4" type="ORF">H310_02785</name>
</gene>
<evidence type="ECO:0000313" key="4">
    <source>
        <dbReference type="EMBL" id="ETW06568.1"/>
    </source>
</evidence>
<keyword evidence="1 3" id="KW-0853">WD repeat</keyword>
<dbReference type="RefSeq" id="XP_008864643.1">
    <property type="nucleotide sequence ID" value="XM_008866421.1"/>
</dbReference>
<dbReference type="GeneID" id="20079835"/>
<dbReference type="Gene3D" id="2.130.10.10">
    <property type="entry name" value="YVTN repeat-like/Quinoprotein amine dehydrogenase"/>
    <property type="match status" value="1"/>
</dbReference>
<dbReference type="InterPro" id="IPR019775">
    <property type="entry name" value="WD40_repeat_CS"/>
</dbReference>
<organism evidence="4">
    <name type="scientific">Aphanomyces invadans</name>
    <dbReference type="NCBI Taxonomy" id="157072"/>
    <lineage>
        <taxon>Eukaryota</taxon>
        <taxon>Sar</taxon>
        <taxon>Stramenopiles</taxon>
        <taxon>Oomycota</taxon>
        <taxon>Saprolegniomycetes</taxon>
        <taxon>Saprolegniales</taxon>
        <taxon>Verrucalvaceae</taxon>
        <taxon>Aphanomyces</taxon>
    </lineage>
</organism>
<keyword evidence="2" id="KW-0677">Repeat</keyword>
<sequence length="135" mass="14967">MTVLIHDSRHASTDAAEVALMGHTRAANSVWWAPQCVHTLVSTGFDGNVLVWDTRRPASPVATYATREMKRLFPVQFLGDDHVVVGVDGALLVYDMKSHAVKSRGDLGYEADTLLMEEAGLVVAHRQTLSWFRFD</sequence>
<feature type="repeat" description="WD" evidence="3">
    <location>
        <begin position="20"/>
        <end position="55"/>
    </location>
</feature>
<evidence type="ECO:0000256" key="1">
    <source>
        <dbReference type="ARBA" id="ARBA00022574"/>
    </source>
</evidence>
<dbReference type="PROSITE" id="PS00678">
    <property type="entry name" value="WD_REPEATS_1"/>
    <property type="match status" value="1"/>
</dbReference>
<evidence type="ECO:0000256" key="3">
    <source>
        <dbReference type="PROSITE-ProRule" id="PRU00221"/>
    </source>
</evidence>